<reference evidence="3 4" key="1">
    <citation type="submission" date="2015-07" db="EMBL/GenBank/DDBJ databases">
        <title>Comparative genomics of the Sigatoka disease complex on banana suggests a link between parallel evolutionary changes in Pseudocercospora fijiensis and Pseudocercospora eumusae and increased virulence on the banana host.</title>
        <authorList>
            <person name="Chang T.-C."/>
            <person name="Salvucci A."/>
            <person name="Crous P.W."/>
            <person name="Stergiopoulos I."/>
        </authorList>
    </citation>
    <scope>NUCLEOTIDE SEQUENCE [LARGE SCALE GENOMIC DNA]</scope>
    <source>
        <strain evidence="3 4">CBS 114824</strain>
    </source>
</reference>
<organism evidence="3 4">
    <name type="scientific">Pseudocercospora eumusae</name>
    <dbReference type="NCBI Taxonomy" id="321146"/>
    <lineage>
        <taxon>Eukaryota</taxon>
        <taxon>Fungi</taxon>
        <taxon>Dikarya</taxon>
        <taxon>Ascomycota</taxon>
        <taxon>Pezizomycotina</taxon>
        <taxon>Dothideomycetes</taxon>
        <taxon>Dothideomycetidae</taxon>
        <taxon>Mycosphaerellales</taxon>
        <taxon>Mycosphaerellaceae</taxon>
        <taxon>Pseudocercospora</taxon>
    </lineage>
</organism>
<evidence type="ECO:0000313" key="4">
    <source>
        <dbReference type="Proteomes" id="UP000070133"/>
    </source>
</evidence>
<evidence type="ECO:0000256" key="1">
    <source>
        <dbReference type="SAM" id="MobiDB-lite"/>
    </source>
</evidence>
<feature type="compositionally biased region" description="Pro residues" evidence="1">
    <location>
        <begin position="172"/>
        <end position="181"/>
    </location>
</feature>
<dbReference type="SMART" id="SM00333">
    <property type="entry name" value="TUDOR"/>
    <property type="match status" value="1"/>
</dbReference>
<dbReference type="Proteomes" id="UP000070133">
    <property type="component" value="Unassembled WGS sequence"/>
</dbReference>
<feature type="region of interest" description="Disordered" evidence="1">
    <location>
        <begin position="139"/>
        <end position="283"/>
    </location>
</feature>
<dbReference type="EMBL" id="LFZN01000088">
    <property type="protein sequence ID" value="KXS99701.1"/>
    <property type="molecule type" value="Genomic_DNA"/>
</dbReference>
<comment type="caution">
    <text evidence="3">The sequence shown here is derived from an EMBL/GenBank/DDBJ whole genome shotgun (WGS) entry which is preliminary data.</text>
</comment>
<evidence type="ECO:0000313" key="3">
    <source>
        <dbReference type="EMBL" id="KXS99701.1"/>
    </source>
</evidence>
<dbReference type="STRING" id="321146.A0A139HB87"/>
<feature type="compositionally biased region" description="Basic and acidic residues" evidence="1">
    <location>
        <begin position="142"/>
        <end position="158"/>
    </location>
</feature>
<proteinExistence type="predicted"/>
<keyword evidence="4" id="KW-1185">Reference proteome</keyword>
<dbReference type="CDD" id="cd04508">
    <property type="entry name" value="Tudor_SF"/>
    <property type="match status" value="1"/>
</dbReference>
<feature type="domain" description="Tudor" evidence="2">
    <location>
        <begin position="100"/>
        <end position="162"/>
    </location>
</feature>
<dbReference type="SUPFAM" id="SSF63748">
    <property type="entry name" value="Tudor/PWWP/MBT"/>
    <property type="match status" value="1"/>
</dbReference>
<protein>
    <recommendedName>
        <fullName evidence="2">Tudor domain-containing protein</fullName>
    </recommendedName>
</protein>
<evidence type="ECO:0000259" key="2">
    <source>
        <dbReference type="PROSITE" id="PS50304"/>
    </source>
</evidence>
<dbReference type="OrthoDB" id="79171at2759"/>
<sequence>MSDLAQLEQELAEAEDGLNTCTMALEMDPRDNDARDLIPTFKSQIADLKAQISVAKTSQTAAPPPPPNYLPPKYDMSKHPKFQTSAADVPPPPPEETRVTFNVGDSVQAKYSADRQWYPATIVAKTGSSSDPVYTVKFTGYNEKEQKRKHEVRPVENNKKRKADSTPAPTNAIPPPPPPVSPKATSHATVISAAPLIDTTALQKKEPSKVSDGPTRMAPAPKKLKGQKALEKGKSSWNDWQKSGPKKPAIGGSTKLKKDSQFRTPDLPGAKVGFTGSGKPMTKDQVRTKWNFGKTDDPED</sequence>
<dbReference type="Gene3D" id="2.30.30.140">
    <property type="match status" value="1"/>
</dbReference>
<gene>
    <name evidence="3" type="ORF">AC578_9903</name>
</gene>
<dbReference type="InterPro" id="IPR002999">
    <property type="entry name" value="Tudor"/>
</dbReference>
<feature type="region of interest" description="Disordered" evidence="1">
    <location>
        <begin position="56"/>
        <end position="99"/>
    </location>
</feature>
<accession>A0A139HB87</accession>
<name>A0A139HB87_9PEZI</name>
<dbReference type="PROSITE" id="PS50304">
    <property type="entry name" value="TUDOR"/>
    <property type="match status" value="1"/>
</dbReference>
<dbReference type="AlphaFoldDB" id="A0A139HB87"/>